<comment type="caution">
    <text evidence="1">The sequence shown here is derived from an EMBL/GenBank/DDBJ whole genome shotgun (WGS) entry which is preliminary data.</text>
</comment>
<gene>
    <name evidence="1" type="ORF">CDAR_81221</name>
</gene>
<dbReference type="AlphaFoldDB" id="A0AAV4MGL4"/>
<evidence type="ECO:0000313" key="2">
    <source>
        <dbReference type="Proteomes" id="UP001054837"/>
    </source>
</evidence>
<keyword evidence="2" id="KW-1185">Reference proteome</keyword>
<dbReference type="EMBL" id="BPLQ01000457">
    <property type="protein sequence ID" value="GIX71533.1"/>
    <property type="molecule type" value="Genomic_DNA"/>
</dbReference>
<evidence type="ECO:0000313" key="1">
    <source>
        <dbReference type="EMBL" id="GIX71533.1"/>
    </source>
</evidence>
<dbReference type="Proteomes" id="UP001054837">
    <property type="component" value="Unassembled WGS sequence"/>
</dbReference>
<reference evidence="1 2" key="1">
    <citation type="submission" date="2021-06" db="EMBL/GenBank/DDBJ databases">
        <title>Caerostris darwini draft genome.</title>
        <authorList>
            <person name="Kono N."/>
            <person name="Arakawa K."/>
        </authorList>
    </citation>
    <scope>NUCLEOTIDE SEQUENCE [LARGE SCALE GENOMIC DNA]</scope>
</reference>
<accession>A0AAV4MGL4</accession>
<sequence length="80" mass="9489">MNKVLVEENCDSAQVMGRDDAEIQPDPETNKRKIRLETHRFRNFQNSPRSARVPAAIGWRRRFVQVVSNVVRRLRSKRRD</sequence>
<protein>
    <submittedName>
        <fullName evidence="1">Uncharacterized protein</fullName>
    </submittedName>
</protein>
<name>A0AAV4MGL4_9ARAC</name>
<organism evidence="1 2">
    <name type="scientific">Caerostris darwini</name>
    <dbReference type="NCBI Taxonomy" id="1538125"/>
    <lineage>
        <taxon>Eukaryota</taxon>
        <taxon>Metazoa</taxon>
        <taxon>Ecdysozoa</taxon>
        <taxon>Arthropoda</taxon>
        <taxon>Chelicerata</taxon>
        <taxon>Arachnida</taxon>
        <taxon>Araneae</taxon>
        <taxon>Araneomorphae</taxon>
        <taxon>Entelegynae</taxon>
        <taxon>Araneoidea</taxon>
        <taxon>Araneidae</taxon>
        <taxon>Caerostris</taxon>
    </lineage>
</organism>
<proteinExistence type="predicted"/>